<reference evidence="1 2" key="1">
    <citation type="submission" date="2017-06" db="EMBL/GenBank/DDBJ databases">
        <authorList>
            <consortium name="Pathogen Informatics"/>
        </authorList>
    </citation>
    <scope>NUCLEOTIDE SEQUENCE [LARGE SCALE GENOMIC DNA]</scope>
    <source>
        <strain evidence="1 2">NCTC11865</strain>
    </source>
</reference>
<sequence length="63" mass="7015">MGAIATDAIILITYILIILLAAFILWMIIDVRNNVKRIADSLDRLASSESRRNGEAHHQSPVN</sequence>
<dbReference type="AlphaFoldDB" id="A0A239W7K7"/>
<accession>A0A239W7K7</accession>
<dbReference type="EMBL" id="LT906441">
    <property type="protein sequence ID" value="SNV30352.1"/>
    <property type="molecule type" value="Genomic_DNA"/>
</dbReference>
<proteinExistence type="predicted"/>
<evidence type="ECO:0000313" key="1">
    <source>
        <dbReference type="EMBL" id="SNV30352.1"/>
    </source>
</evidence>
<organism evidence="1 2">
    <name type="scientific">Cutibacterium granulosum</name>
    <dbReference type="NCBI Taxonomy" id="33011"/>
    <lineage>
        <taxon>Bacteria</taxon>
        <taxon>Bacillati</taxon>
        <taxon>Actinomycetota</taxon>
        <taxon>Actinomycetes</taxon>
        <taxon>Propionibacteriales</taxon>
        <taxon>Propionibacteriaceae</taxon>
        <taxon>Cutibacterium</taxon>
    </lineage>
</organism>
<dbReference type="Proteomes" id="UP000215332">
    <property type="component" value="Chromosome 1"/>
</dbReference>
<gene>
    <name evidence="1" type="ORF">SAMEA4412665_00397</name>
</gene>
<protein>
    <submittedName>
        <fullName evidence="1">Uncharacterized protein</fullName>
    </submittedName>
</protein>
<dbReference type="KEGG" id="cgrn:4412665_00397"/>
<evidence type="ECO:0000313" key="2">
    <source>
        <dbReference type="Proteomes" id="UP000215332"/>
    </source>
</evidence>
<dbReference type="RefSeq" id="WP_021103612.1">
    <property type="nucleotide sequence ID" value="NZ_JAWMSE010000024.1"/>
</dbReference>
<name>A0A239W7K7_9ACTN</name>
<accession>A0A2W5D3M6</accession>